<dbReference type="OrthoDB" id="9803010at2"/>
<gene>
    <name evidence="4" type="primary">vipB</name>
    <name evidence="4" type="ORF">LHA_1181</name>
</gene>
<dbReference type="AlphaFoldDB" id="A0A0A8URV0"/>
<comment type="similarity">
    <text evidence="2">Belongs to the NAD(P)-dependent epimerase/dehydratase family.</text>
</comment>
<dbReference type="SUPFAM" id="SSF51735">
    <property type="entry name" value="NAD(P)-binding Rossmann-fold domains"/>
    <property type="match status" value="1"/>
</dbReference>
<dbReference type="Gene3D" id="3.40.50.720">
    <property type="entry name" value="NAD(P)-binding Rossmann-like Domain"/>
    <property type="match status" value="1"/>
</dbReference>
<dbReference type="PANTHER" id="PTHR43000">
    <property type="entry name" value="DTDP-D-GLUCOSE 4,6-DEHYDRATASE-RELATED"/>
    <property type="match status" value="1"/>
</dbReference>
<comment type="pathway">
    <text evidence="1">Bacterial outer membrane biogenesis; LPS O-antigen biosynthesis.</text>
</comment>
<feature type="domain" description="NAD-dependent epimerase/dehydratase" evidence="3">
    <location>
        <begin position="18"/>
        <end position="262"/>
    </location>
</feature>
<dbReference type="EMBL" id="LN681225">
    <property type="protein sequence ID" value="CEK10236.1"/>
    <property type="molecule type" value="Genomic_DNA"/>
</dbReference>
<proteinExistence type="inferred from homology"/>
<dbReference type="HOGENOM" id="CLU_007383_1_7_6"/>
<dbReference type="InterPro" id="IPR036291">
    <property type="entry name" value="NAD(P)-bd_dom_sf"/>
</dbReference>
<protein>
    <submittedName>
        <fullName evidence="4">Vi polysaccharide biosynthesis protein vipB/tviC</fullName>
    </submittedName>
</protein>
<dbReference type="RefSeq" id="WP_045105644.1">
    <property type="nucleotide sequence ID" value="NZ_LN681225.1"/>
</dbReference>
<reference evidence="5" key="1">
    <citation type="submission" date="2014-09" db="EMBL/GenBank/DDBJ databases">
        <authorList>
            <person name="Gomez-Valero L."/>
        </authorList>
    </citation>
    <scope>NUCLEOTIDE SEQUENCE [LARGE SCALE GENOMIC DNA]</scope>
    <source>
        <strain evidence="5">ATCC35250</strain>
    </source>
</reference>
<sequence>MNLYSSIKESLKQNPSTWLITGVAGFIGSNLLEALLKLNQRVIGLDDFSTGTQYNLQEVSRKLPNEFSRKFTLIEGDICSEKDCIQSVEGVDYILHHAAVASVPLSFEFPEQTHAINVTGFLNILNAARKAKVKKIVYASSSAVYGNSSIPKKRETDCINPMSPYAVSKHVNELYAKNFEICYGLPSIGLRYFNIFGPRQNPHGPYAAVIPLWIDAMVNNRHMYINGDGNNIRDFCYIEDVVQANILAALSSSLGDTVYNVGCGEGTTLNELLQMLKMIICPERINLTYRDFRQGDIKISEADISYANTKLGFIPTTTLSEGLKLVIDSCQSIPGTITEKIIAADA</sequence>
<evidence type="ECO:0000256" key="2">
    <source>
        <dbReference type="ARBA" id="ARBA00007637"/>
    </source>
</evidence>
<dbReference type="Proteomes" id="UP000032803">
    <property type="component" value="Chromosome I"/>
</dbReference>
<accession>A0A0A8URV0</accession>
<evidence type="ECO:0000313" key="4">
    <source>
        <dbReference type="EMBL" id="CEK10236.1"/>
    </source>
</evidence>
<dbReference type="Pfam" id="PF01370">
    <property type="entry name" value="Epimerase"/>
    <property type="match status" value="1"/>
</dbReference>
<name>A0A0A8URV0_LEGHA</name>
<keyword evidence="5" id="KW-1185">Reference proteome</keyword>
<dbReference type="KEGG" id="lha:LHA_1181"/>
<dbReference type="Gene3D" id="3.90.25.10">
    <property type="entry name" value="UDP-galactose 4-epimerase, domain 1"/>
    <property type="match status" value="1"/>
</dbReference>
<dbReference type="STRING" id="449.LHA_1181"/>
<dbReference type="PRINTS" id="PR01713">
    <property type="entry name" value="NUCEPIMERASE"/>
</dbReference>
<organism evidence="4 5">
    <name type="scientific">Legionella hackeliae</name>
    <dbReference type="NCBI Taxonomy" id="449"/>
    <lineage>
        <taxon>Bacteria</taxon>
        <taxon>Pseudomonadati</taxon>
        <taxon>Pseudomonadota</taxon>
        <taxon>Gammaproteobacteria</taxon>
        <taxon>Legionellales</taxon>
        <taxon>Legionellaceae</taxon>
        <taxon>Legionella</taxon>
    </lineage>
</organism>
<evidence type="ECO:0000313" key="5">
    <source>
        <dbReference type="Proteomes" id="UP000032803"/>
    </source>
</evidence>
<dbReference type="InterPro" id="IPR001509">
    <property type="entry name" value="Epimerase_deHydtase"/>
</dbReference>
<dbReference type="PATRIC" id="fig|449.7.peg.3193"/>
<evidence type="ECO:0000259" key="3">
    <source>
        <dbReference type="Pfam" id="PF01370"/>
    </source>
</evidence>
<evidence type="ECO:0000256" key="1">
    <source>
        <dbReference type="ARBA" id="ARBA00005125"/>
    </source>
</evidence>